<protein>
    <submittedName>
        <fullName evidence="2">Uncharacterized protein</fullName>
    </submittedName>
</protein>
<dbReference type="Proteomes" id="UP001156670">
    <property type="component" value="Unassembled WGS sequence"/>
</dbReference>
<dbReference type="EMBL" id="BSOB01000003">
    <property type="protein sequence ID" value="GLQ91202.1"/>
    <property type="molecule type" value="Genomic_DNA"/>
</dbReference>
<evidence type="ECO:0000313" key="2">
    <source>
        <dbReference type="EMBL" id="GLQ91202.1"/>
    </source>
</evidence>
<reference evidence="3" key="1">
    <citation type="journal article" date="2019" name="Int. J. Syst. Evol. Microbiol.">
        <title>The Global Catalogue of Microorganisms (GCM) 10K type strain sequencing project: providing services to taxonomists for standard genome sequencing and annotation.</title>
        <authorList>
            <consortium name="The Broad Institute Genomics Platform"/>
            <consortium name="The Broad Institute Genome Sequencing Center for Infectious Disease"/>
            <person name="Wu L."/>
            <person name="Ma J."/>
        </authorList>
    </citation>
    <scope>NUCLEOTIDE SEQUENCE [LARGE SCALE GENOMIC DNA]</scope>
    <source>
        <strain evidence="3">NBRC 111980</strain>
    </source>
</reference>
<gene>
    <name evidence="2" type="ORF">GCM10007901_01520</name>
</gene>
<sequence length="210" mass="22332">MPMKPAGQVLALLRTQPATACAAWGFMCRGAPLNSALGGNCTLTCTTNDGVYLIDVADGGGTDWFIPFASGAARYCDVPSGQPNGTLVVTFPMNGCALEVHPTAAGNRFYHDSDGKHMPVLASAAKCRVEADMYEGPGAKAMSTLSRFPDRRDHDIVGQNFEHTIICVKDGAYWNVYQTAVVTTMNKSTGARSSWQIKDGPPVHLGVFGD</sequence>
<organism evidence="2 3">
    <name type="scientific">Dyella acidisoli</name>
    <dbReference type="NCBI Taxonomy" id="1867834"/>
    <lineage>
        <taxon>Bacteria</taxon>
        <taxon>Pseudomonadati</taxon>
        <taxon>Pseudomonadota</taxon>
        <taxon>Gammaproteobacteria</taxon>
        <taxon>Lysobacterales</taxon>
        <taxon>Rhodanobacteraceae</taxon>
        <taxon>Dyella</taxon>
    </lineage>
</organism>
<feature type="signal peptide" evidence="1">
    <location>
        <begin position="1"/>
        <end position="22"/>
    </location>
</feature>
<accession>A0ABQ5XJQ2</accession>
<evidence type="ECO:0000256" key="1">
    <source>
        <dbReference type="SAM" id="SignalP"/>
    </source>
</evidence>
<keyword evidence="3" id="KW-1185">Reference proteome</keyword>
<feature type="chain" id="PRO_5046809427" evidence="1">
    <location>
        <begin position="23"/>
        <end position="210"/>
    </location>
</feature>
<proteinExistence type="predicted"/>
<keyword evidence="1" id="KW-0732">Signal</keyword>
<evidence type="ECO:0000313" key="3">
    <source>
        <dbReference type="Proteomes" id="UP001156670"/>
    </source>
</evidence>
<dbReference type="RefSeq" id="WP_423372966.1">
    <property type="nucleotide sequence ID" value="NZ_CP064031.1"/>
</dbReference>
<name>A0ABQ5XJQ2_9GAMM</name>
<comment type="caution">
    <text evidence="2">The sequence shown here is derived from an EMBL/GenBank/DDBJ whole genome shotgun (WGS) entry which is preliminary data.</text>
</comment>